<accession>A0A3P7ZU34</accession>
<organism evidence="3">
    <name type="scientific">Heligmosomoides polygyrus</name>
    <name type="common">Parasitic roundworm</name>
    <dbReference type="NCBI Taxonomy" id="6339"/>
    <lineage>
        <taxon>Eukaryota</taxon>
        <taxon>Metazoa</taxon>
        <taxon>Ecdysozoa</taxon>
        <taxon>Nematoda</taxon>
        <taxon>Chromadorea</taxon>
        <taxon>Rhabditida</taxon>
        <taxon>Rhabditina</taxon>
        <taxon>Rhabditomorpha</taxon>
        <taxon>Strongyloidea</taxon>
        <taxon>Heligmosomidae</taxon>
        <taxon>Heligmosomoides</taxon>
    </lineage>
</organism>
<dbReference type="InterPro" id="IPR050403">
    <property type="entry name" value="Myosin_RLC"/>
</dbReference>
<protein>
    <submittedName>
        <fullName evidence="5">EF-hand domain-containing protein</fullName>
    </submittedName>
</protein>
<evidence type="ECO:0000313" key="4">
    <source>
        <dbReference type="Proteomes" id="UP000050761"/>
    </source>
</evidence>
<dbReference type="InterPro" id="IPR011992">
    <property type="entry name" value="EF-hand-dom_pair"/>
</dbReference>
<evidence type="ECO:0000256" key="1">
    <source>
        <dbReference type="ARBA" id="ARBA00022737"/>
    </source>
</evidence>
<dbReference type="FunFam" id="1.10.238.10:FF:000003">
    <property type="entry name" value="Calmodulin A"/>
    <property type="match status" value="1"/>
</dbReference>
<feature type="domain" description="EF-hand" evidence="2">
    <location>
        <begin position="243"/>
        <end position="278"/>
    </location>
</feature>
<dbReference type="InterPro" id="IPR002048">
    <property type="entry name" value="EF_hand_dom"/>
</dbReference>
<evidence type="ECO:0000313" key="3">
    <source>
        <dbReference type="EMBL" id="VDP03011.1"/>
    </source>
</evidence>
<dbReference type="WBParaSite" id="HPBE_0001552001-mRNA-1">
    <property type="protein sequence ID" value="HPBE_0001552001-mRNA-1"/>
    <property type="gene ID" value="HPBE_0001552001"/>
</dbReference>
<dbReference type="SMART" id="SM00289">
    <property type="entry name" value="WR1"/>
    <property type="match status" value="2"/>
</dbReference>
<dbReference type="AlphaFoldDB" id="A0A3P7ZU34"/>
<dbReference type="PANTHER" id="PTHR23049">
    <property type="entry name" value="MYOSIN REGULATORY LIGHT CHAIN 2"/>
    <property type="match status" value="1"/>
</dbReference>
<reference evidence="5" key="2">
    <citation type="submission" date="2019-09" db="UniProtKB">
        <authorList>
            <consortium name="WormBaseParasite"/>
        </authorList>
    </citation>
    <scope>IDENTIFICATION</scope>
</reference>
<sequence>MCPTGYEPTQVCCSAAAAADSCPDGLKYVAKSLGGSCPPAAKAYGSLCCSEQGVLYGVCETPGMRMGMCMSAGSAGCPLGYACSADIGASYCCPVVNYSDPQNVLGPTVGGLCPSGYIAVYPPSAPNGECVSLQSVPGICPQQQQVGACTPFNSPSCPSGFSCFSYAGTEFFSREQIDEIRECFNVYSQDGIIHSVPQLRCILRSLGYSPTAVKTAEYFKKNEQPMNFAAFLEIAKEEHNSGDELTEIIKALKGLDRNGTRSIPAKELRSILASIGERMSHQEIDNVLKQVAVGGMVPHQKLIEYISK</sequence>
<proteinExistence type="predicted"/>
<dbReference type="Gene3D" id="1.10.238.10">
    <property type="entry name" value="EF-hand"/>
    <property type="match status" value="2"/>
</dbReference>
<gene>
    <name evidence="3" type="ORF">HPBE_LOCUS15519</name>
</gene>
<evidence type="ECO:0000313" key="5">
    <source>
        <dbReference type="WBParaSite" id="HPBE_0001552001-mRNA-1"/>
    </source>
</evidence>
<dbReference type="GO" id="GO:0005509">
    <property type="term" value="F:calcium ion binding"/>
    <property type="evidence" value="ECO:0007669"/>
    <property type="project" value="InterPro"/>
</dbReference>
<dbReference type="Proteomes" id="UP000050761">
    <property type="component" value="Unassembled WGS sequence"/>
</dbReference>
<name>A0A3P7ZU34_HELPZ</name>
<reference evidence="3 4" key="1">
    <citation type="submission" date="2018-11" db="EMBL/GenBank/DDBJ databases">
        <authorList>
            <consortium name="Pathogen Informatics"/>
        </authorList>
    </citation>
    <scope>NUCLEOTIDE SEQUENCE [LARGE SCALE GENOMIC DNA]</scope>
</reference>
<evidence type="ECO:0000259" key="2">
    <source>
        <dbReference type="PROSITE" id="PS50222"/>
    </source>
</evidence>
<dbReference type="SUPFAM" id="SSF47473">
    <property type="entry name" value="EF-hand"/>
    <property type="match status" value="1"/>
</dbReference>
<dbReference type="PROSITE" id="PS50222">
    <property type="entry name" value="EF_HAND_2"/>
    <property type="match status" value="1"/>
</dbReference>
<dbReference type="InterPro" id="IPR006150">
    <property type="entry name" value="Cys_repeat_1"/>
</dbReference>
<keyword evidence="1" id="KW-0677">Repeat</keyword>
<dbReference type="EMBL" id="UZAH01028895">
    <property type="protein sequence ID" value="VDP03011.1"/>
    <property type="molecule type" value="Genomic_DNA"/>
</dbReference>
<keyword evidence="4" id="KW-1185">Reference proteome</keyword>
<dbReference type="OrthoDB" id="435273at2759"/>